<proteinExistence type="predicted"/>
<keyword evidence="2" id="KW-0732">Signal</keyword>
<dbReference type="HOGENOM" id="CLU_018249_0_1_1"/>
<evidence type="ECO:0008006" key="5">
    <source>
        <dbReference type="Google" id="ProtNLM"/>
    </source>
</evidence>
<evidence type="ECO:0000313" key="3">
    <source>
        <dbReference type="EMBL" id="KEQ59331.1"/>
    </source>
</evidence>
<evidence type="ECO:0000313" key="4">
    <source>
        <dbReference type="Proteomes" id="UP000030672"/>
    </source>
</evidence>
<dbReference type="EMBL" id="KL584848">
    <property type="protein sequence ID" value="KEQ59331.1"/>
    <property type="molecule type" value="Genomic_DNA"/>
</dbReference>
<keyword evidence="1" id="KW-0472">Membrane</keyword>
<dbReference type="RefSeq" id="XP_040876354.1">
    <property type="nucleotide sequence ID" value="XM_041023105.1"/>
</dbReference>
<organism evidence="3 4">
    <name type="scientific">Aureobasidium melanogenum (strain CBS 110374)</name>
    <name type="common">Aureobasidium pullulans var. melanogenum</name>
    <dbReference type="NCBI Taxonomy" id="1043003"/>
    <lineage>
        <taxon>Eukaryota</taxon>
        <taxon>Fungi</taxon>
        <taxon>Dikarya</taxon>
        <taxon>Ascomycota</taxon>
        <taxon>Pezizomycotina</taxon>
        <taxon>Dothideomycetes</taxon>
        <taxon>Dothideomycetidae</taxon>
        <taxon>Dothideales</taxon>
        <taxon>Saccotheciaceae</taxon>
        <taxon>Aureobasidium</taxon>
    </lineage>
</organism>
<gene>
    <name evidence="3" type="ORF">M437DRAFT_56741</name>
</gene>
<keyword evidence="1" id="KW-1133">Transmembrane helix</keyword>
<accession>A0A074W9X9</accession>
<dbReference type="PANTHER" id="PTHR35340">
    <property type="entry name" value="PQQ ENZYME REPEAT PROTEIN-RELATED"/>
    <property type="match status" value="1"/>
</dbReference>
<dbReference type="GeneID" id="63916478"/>
<feature type="chain" id="PRO_5001701256" description="Arylsulfotransferase" evidence="2">
    <location>
        <begin position="20"/>
        <end position="630"/>
    </location>
</feature>
<feature type="transmembrane region" description="Helical" evidence="1">
    <location>
        <begin position="588"/>
        <end position="606"/>
    </location>
</feature>
<dbReference type="AlphaFoldDB" id="A0A074W9X9"/>
<dbReference type="Proteomes" id="UP000030672">
    <property type="component" value="Unassembled WGS sequence"/>
</dbReference>
<dbReference type="InterPro" id="IPR053143">
    <property type="entry name" value="Arylsulfate_ST"/>
</dbReference>
<keyword evidence="1" id="KW-0812">Transmembrane</keyword>
<evidence type="ECO:0000256" key="2">
    <source>
        <dbReference type="SAM" id="SignalP"/>
    </source>
</evidence>
<reference evidence="3 4" key="1">
    <citation type="journal article" date="2014" name="BMC Genomics">
        <title>Genome sequencing of four Aureobasidium pullulans varieties: biotechnological potential, stress tolerance, and description of new species.</title>
        <authorList>
            <person name="Gostin Ar C."/>
            <person name="Ohm R.A."/>
            <person name="Kogej T."/>
            <person name="Sonjak S."/>
            <person name="Turk M."/>
            <person name="Zajc J."/>
            <person name="Zalar P."/>
            <person name="Grube M."/>
            <person name="Sun H."/>
            <person name="Han J."/>
            <person name="Sharma A."/>
            <person name="Chiniquy J."/>
            <person name="Ngan C.Y."/>
            <person name="Lipzen A."/>
            <person name="Barry K."/>
            <person name="Grigoriev I.V."/>
            <person name="Gunde-Cimerman N."/>
        </authorList>
    </citation>
    <scope>NUCLEOTIDE SEQUENCE [LARGE SCALE GENOMIC DNA]</scope>
    <source>
        <strain evidence="3 4">CBS 110374</strain>
    </source>
</reference>
<protein>
    <recommendedName>
        <fullName evidence="5">Arylsulfotransferase</fullName>
    </recommendedName>
</protein>
<name>A0A074W9X9_AURM1</name>
<sequence length="630" mass="71604">MKGSHALVFASIIHSFALAHDVGAEGYFDPSDGEAWELNYGYYPYRSYQTTDLISPQFRTLIDSPECHDDRHVFFTPRGFSIAAPGPMIVDSYGELIWAKSTEGQAYDLKVQQYKGDQYLTYWQGDDRVRGHGAGDYYMLNTGYQEVRKISALNGLTADLHDLVITPQGTALLTVYEVYPHDLSELRNFEEWEEDPHYIWDSLFQEIDLETNELLFQWRASDHYSISETFKSIGGAGTLNEPFDWYHINSVEKDEFDNYLVSARYTHTVTYINGTSGDIIWILGGKRNMFKDLNDGFATNFAWQHDARLHSIQEFPELFREDIALHGSSKEADGITKQLVTLFDNSGEDVEHTLDSSRGLLLEITYPSAHLPLSQHDLAQRDDAQIQDDRYLAKIVRSYDHPQGPLSTSQGSLQVIPSEDDGTDSKVFVGYGYNAIFSEYSADGTLLCDNHFATNYSWGTGQVQSYRAFKFSWTGRPVDPPTAVLSTDGQVYVSWNGATEVRGWVLQHSRTLSSAGSDWKTVLDIEKSGFETVIDIEDVDLLRYIRVKAVDQDGVMLGVSREIDMGWSAVLTSSVPQLNAIDMAPIKLIMLICINVTIVFVMYELCRRLYTWRQSRKWRQRRGIRLLSDA</sequence>
<dbReference type="PANTHER" id="PTHR35340:SF5">
    <property type="entry name" value="ASST-DOMAIN-CONTAINING PROTEIN"/>
    <property type="match status" value="1"/>
</dbReference>
<feature type="signal peptide" evidence="2">
    <location>
        <begin position="1"/>
        <end position="19"/>
    </location>
</feature>
<dbReference type="STRING" id="1043003.A0A074W9X9"/>
<dbReference type="Pfam" id="PF14269">
    <property type="entry name" value="Arylsulfotran_2"/>
    <property type="match status" value="1"/>
</dbReference>
<dbReference type="InterPro" id="IPR039535">
    <property type="entry name" value="ASST-like"/>
</dbReference>
<evidence type="ECO:0000256" key="1">
    <source>
        <dbReference type="SAM" id="Phobius"/>
    </source>
</evidence>
<keyword evidence="4" id="KW-1185">Reference proteome</keyword>